<dbReference type="SUPFAM" id="SSF161098">
    <property type="entry name" value="MetI-like"/>
    <property type="match status" value="1"/>
</dbReference>
<dbReference type="Gene3D" id="1.10.3720.10">
    <property type="entry name" value="MetI-like"/>
    <property type="match status" value="1"/>
</dbReference>
<dbReference type="GO" id="GO:0043190">
    <property type="term" value="C:ATP-binding cassette (ABC) transporter complex"/>
    <property type="evidence" value="ECO:0007669"/>
    <property type="project" value="InterPro"/>
</dbReference>
<keyword evidence="3 12" id="KW-0813">Transport</keyword>
<evidence type="ECO:0000256" key="3">
    <source>
        <dbReference type="ARBA" id="ARBA00022448"/>
    </source>
</evidence>
<dbReference type="InterPro" id="IPR043429">
    <property type="entry name" value="ArtM/GltK/GlnP/TcyL/YhdX-like"/>
</dbReference>
<feature type="transmembrane region" description="Helical" evidence="12">
    <location>
        <begin position="206"/>
        <end position="224"/>
    </location>
</feature>
<evidence type="ECO:0000256" key="11">
    <source>
        <dbReference type="ARBA" id="ARBA00073645"/>
    </source>
</evidence>
<evidence type="ECO:0000256" key="2">
    <source>
        <dbReference type="ARBA" id="ARBA00010072"/>
    </source>
</evidence>
<evidence type="ECO:0000256" key="6">
    <source>
        <dbReference type="ARBA" id="ARBA00022970"/>
    </source>
</evidence>
<evidence type="ECO:0000259" key="13">
    <source>
        <dbReference type="PROSITE" id="PS50928"/>
    </source>
</evidence>
<dbReference type="InterPro" id="IPR035906">
    <property type="entry name" value="MetI-like_sf"/>
</dbReference>
<feature type="transmembrane region" description="Helical" evidence="12">
    <location>
        <begin position="102"/>
        <end position="120"/>
    </location>
</feature>
<dbReference type="OrthoDB" id="7026155at2"/>
<keyword evidence="6" id="KW-0029">Amino-acid transport</keyword>
<dbReference type="PANTHER" id="PTHR30614:SF0">
    <property type="entry name" value="L-CYSTINE TRANSPORT SYSTEM PERMEASE PROTEIN TCYL"/>
    <property type="match status" value="1"/>
</dbReference>
<dbReference type="NCBIfam" id="TIGR01726">
    <property type="entry name" value="HEQRo_perm_3TM"/>
    <property type="match status" value="1"/>
</dbReference>
<proteinExistence type="inferred from homology"/>
<keyword evidence="7 12" id="KW-1133">Transmembrane helix</keyword>
<evidence type="ECO:0000256" key="8">
    <source>
        <dbReference type="ARBA" id="ARBA00023136"/>
    </source>
</evidence>
<comment type="similarity">
    <text evidence="2">Belongs to the binding-protein-dependent transport system permease family. HisMQ subfamily.</text>
</comment>
<name>A0A158FQE4_CABSO</name>
<dbReference type="GO" id="GO:0006865">
    <property type="term" value="P:amino acid transport"/>
    <property type="evidence" value="ECO:0007669"/>
    <property type="project" value="UniProtKB-KW"/>
</dbReference>
<keyword evidence="8 12" id="KW-0472">Membrane</keyword>
<gene>
    <name evidence="14" type="ORF">AWB64_01651</name>
</gene>
<dbReference type="RefSeq" id="WP_060818171.1">
    <property type="nucleotide sequence ID" value="NZ_FCOC02000003.1"/>
</dbReference>
<evidence type="ECO:0000256" key="7">
    <source>
        <dbReference type="ARBA" id="ARBA00022989"/>
    </source>
</evidence>
<dbReference type="EMBL" id="FCOC02000003">
    <property type="protein sequence ID" value="SAL21995.1"/>
    <property type="molecule type" value="Genomic_DNA"/>
</dbReference>
<dbReference type="AlphaFoldDB" id="A0A158FQE4"/>
<feature type="transmembrane region" description="Helical" evidence="12">
    <location>
        <begin position="20"/>
        <end position="49"/>
    </location>
</feature>
<sequence length="255" mass="28100">MNFDLHYFLELVFSPPPQLLYAVWITISVTLTSMTVGVLIGLVLALFGNSRLGALKGLNRFYVWFFRGTPVLVQMFLIYFGLPSLFGVDLFPSTIHTLQFSISGSIVAGILAFSLHEAAYMSEITRAGIRSVDQGQKEAAQALGMSGALAMRRIILPQAFRTILPSLGNQCNLMFKTTAFLSVIAVPELVHVADSLRSGNFKTFEAYGAISVYYLLLSGAWMVFQRWVENRLSLSQCTSAKMLDTKTAALSGMEI</sequence>
<evidence type="ECO:0000313" key="15">
    <source>
        <dbReference type="Proteomes" id="UP000054893"/>
    </source>
</evidence>
<evidence type="ECO:0000313" key="14">
    <source>
        <dbReference type="EMBL" id="SAL21995.1"/>
    </source>
</evidence>
<feature type="domain" description="ABC transmembrane type-1" evidence="13">
    <location>
        <begin position="23"/>
        <end position="225"/>
    </location>
</feature>
<evidence type="ECO:0000256" key="5">
    <source>
        <dbReference type="ARBA" id="ARBA00022692"/>
    </source>
</evidence>
<comment type="subunit">
    <text evidence="10">The complex is composed of two ATP-binding proteins (GltL), two transmembrane proteins (GltJ and GltK) and a solute-binding protein (GltI).</text>
</comment>
<dbReference type="CDD" id="cd06261">
    <property type="entry name" value="TM_PBP2"/>
    <property type="match status" value="1"/>
</dbReference>
<dbReference type="InterPro" id="IPR000515">
    <property type="entry name" value="MetI-like"/>
</dbReference>
<comment type="function">
    <text evidence="9">Part of the ABC transporter complex GltIJKL involved in glutamate and aspartate uptake. Probably responsible for the translocation of the substrate across the membrane.</text>
</comment>
<dbReference type="FunFam" id="1.10.3720.10:FF:000006">
    <property type="entry name" value="Glutamate/aspartate ABC transporter, permease protein GltK"/>
    <property type="match status" value="1"/>
</dbReference>
<evidence type="ECO:0000256" key="12">
    <source>
        <dbReference type="RuleBase" id="RU363032"/>
    </source>
</evidence>
<organism evidence="14 15">
    <name type="scientific">Caballeronia sordidicola</name>
    <name type="common">Burkholderia sordidicola</name>
    <dbReference type="NCBI Taxonomy" id="196367"/>
    <lineage>
        <taxon>Bacteria</taxon>
        <taxon>Pseudomonadati</taxon>
        <taxon>Pseudomonadota</taxon>
        <taxon>Betaproteobacteria</taxon>
        <taxon>Burkholderiales</taxon>
        <taxon>Burkholderiaceae</taxon>
        <taxon>Caballeronia</taxon>
    </lineage>
</organism>
<dbReference type="PANTHER" id="PTHR30614">
    <property type="entry name" value="MEMBRANE COMPONENT OF AMINO ACID ABC TRANSPORTER"/>
    <property type="match status" value="1"/>
</dbReference>
<comment type="subcellular location">
    <subcellularLocation>
        <location evidence="1">Cell inner membrane</location>
        <topology evidence="1">Multi-pass membrane protein</topology>
    </subcellularLocation>
    <subcellularLocation>
        <location evidence="12">Cell membrane</location>
        <topology evidence="12">Multi-pass membrane protein</topology>
    </subcellularLocation>
</comment>
<evidence type="ECO:0000256" key="4">
    <source>
        <dbReference type="ARBA" id="ARBA00022475"/>
    </source>
</evidence>
<dbReference type="Pfam" id="PF00528">
    <property type="entry name" value="BPD_transp_1"/>
    <property type="match status" value="1"/>
</dbReference>
<protein>
    <recommendedName>
        <fullName evidence="11">Glutamate/aspartate import permease protein GltK</fullName>
    </recommendedName>
</protein>
<accession>A0A158FQE4</accession>
<dbReference type="Proteomes" id="UP000054893">
    <property type="component" value="Unassembled WGS sequence"/>
</dbReference>
<keyword evidence="5 12" id="KW-0812">Transmembrane</keyword>
<evidence type="ECO:0000256" key="9">
    <source>
        <dbReference type="ARBA" id="ARBA00060298"/>
    </source>
</evidence>
<evidence type="ECO:0000256" key="1">
    <source>
        <dbReference type="ARBA" id="ARBA00004429"/>
    </source>
</evidence>
<dbReference type="InterPro" id="IPR010065">
    <property type="entry name" value="AA_ABC_transptr_permease_3TM"/>
</dbReference>
<dbReference type="GO" id="GO:0022857">
    <property type="term" value="F:transmembrane transporter activity"/>
    <property type="evidence" value="ECO:0007669"/>
    <property type="project" value="InterPro"/>
</dbReference>
<reference evidence="14 15" key="1">
    <citation type="submission" date="2016-01" db="EMBL/GenBank/DDBJ databases">
        <authorList>
            <person name="Oliw E.H."/>
        </authorList>
    </citation>
    <scope>NUCLEOTIDE SEQUENCE [LARGE SCALE GENOMIC DNA]</scope>
    <source>
        <strain evidence="14">LMG 22029</strain>
    </source>
</reference>
<feature type="transmembrane region" description="Helical" evidence="12">
    <location>
        <begin position="61"/>
        <end position="82"/>
    </location>
</feature>
<keyword evidence="4" id="KW-1003">Cell membrane</keyword>
<dbReference type="PROSITE" id="PS50928">
    <property type="entry name" value="ABC_TM1"/>
    <property type="match status" value="1"/>
</dbReference>
<evidence type="ECO:0000256" key="10">
    <source>
        <dbReference type="ARBA" id="ARBA00062718"/>
    </source>
</evidence>